<feature type="transmembrane region" description="Helical" evidence="1">
    <location>
        <begin position="134"/>
        <end position="153"/>
    </location>
</feature>
<gene>
    <name evidence="2" type="ORF">D2V17_15580</name>
</gene>
<keyword evidence="1" id="KW-0472">Membrane</keyword>
<evidence type="ECO:0008006" key="4">
    <source>
        <dbReference type="Google" id="ProtNLM"/>
    </source>
</evidence>
<dbReference type="PANTHER" id="PTHR34989">
    <property type="entry name" value="PROTEIN HDED"/>
    <property type="match status" value="1"/>
</dbReference>
<comment type="caution">
    <text evidence="2">The sequence shown here is derived from an EMBL/GenBank/DDBJ whole genome shotgun (WGS) entry which is preliminary data.</text>
</comment>
<evidence type="ECO:0000313" key="3">
    <source>
        <dbReference type="Proteomes" id="UP000265366"/>
    </source>
</evidence>
<feature type="transmembrane region" description="Helical" evidence="1">
    <location>
        <begin position="159"/>
        <end position="182"/>
    </location>
</feature>
<evidence type="ECO:0000313" key="2">
    <source>
        <dbReference type="EMBL" id="RIV82330.1"/>
    </source>
</evidence>
<proteinExistence type="predicted"/>
<dbReference type="EMBL" id="QXFM01000119">
    <property type="protein sequence ID" value="RIV82330.1"/>
    <property type="molecule type" value="Genomic_DNA"/>
</dbReference>
<feature type="transmembrane region" description="Helical" evidence="1">
    <location>
        <begin position="21"/>
        <end position="42"/>
    </location>
</feature>
<keyword evidence="1" id="KW-1133">Transmembrane helix</keyword>
<dbReference type="PANTHER" id="PTHR34989:SF1">
    <property type="entry name" value="PROTEIN HDED"/>
    <property type="match status" value="1"/>
</dbReference>
<keyword evidence="1" id="KW-0812">Transmembrane</keyword>
<feature type="transmembrane region" description="Helical" evidence="1">
    <location>
        <begin position="107"/>
        <end position="127"/>
    </location>
</feature>
<dbReference type="InterPro" id="IPR005325">
    <property type="entry name" value="DUF308_memb"/>
</dbReference>
<name>A0A3A1P5E1_9SPHN</name>
<dbReference type="Pfam" id="PF03729">
    <property type="entry name" value="DUF308"/>
    <property type="match status" value="1"/>
</dbReference>
<sequence>MERDMPDMHPELSPESTLPSFRWGWLLAYGLLLILTGIVALTNPLATGIVTGLLIGFTIAFYGILAIVAGLSAMSGHARWTELVLGVFALVAGGLVIMMPLAGSATVIWMLGFWLLAAGIAEIISAFRISMDRGWRLFLGIIHIILGLLLVFMDLRGNLVLLAMLISVSFLSRGIFVVWFAMAARRATNTLS</sequence>
<evidence type="ECO:0000256" key="1">
    <source>
        <dbReference type="SAM" id="Phobius"/>
    </source>
</evidence>
<reference evidence="2 3" key="1">
    <citation type="submission" date="2018-08" db="EMBL/GenBank/DDBJ databases">
        <title>Erythrobacter zhengii sp.nov., a bacterium isolated from deep-sea sediment.</title>
        <authorList>
            <person name="Fang C."/>
            <person name="Wu Y.-H."/>
            <person name="Sun C."/>
            <person name="Wang H."/>
            <person name="Cheng H."/>
            <person name="Meng F.-X."/>
            <person name="Wang C.-S."/>
            <person name="Xu X.-W."/>
        </authorList>
    </citation>
    <scope>NUCLEOTIDE SEQUENCE [LARGE SCALE GENOMIC DNA]</scope>
    <source>
        <strain evidence="2 3">CCTCC AB 2015396</strain>
    </source>
</reference>
<keyword evidence="3" id="KW-1185">Reference proteome</keyword>
<dbReference type="Proteomes" id="UP000265366">
    <property type="component" value="Unassembled WGS sequence"/>
</dbReference>
<feature type="transmembrane region" description="Helical" evidence="1">
    <location>
        <begin position="83"/>
        <end position="101"/>
    </location>
</feature>
<dbReference type="AlphaFoldDB" id="A0A3A1P5E1"/>
<dbReference type="InterPro" id="IPR052712">
    <property type="entry name" value="Acid_resist_chaperone_HdeD"/>
</dbReference>
<feature type="transmembrane region" description="Helical" evidence="1">
    <location>
        <begin position="48"/>
        <end position="71"/>
    </location>
</feature>
<accession>A0A3A1P5E1</accession>
<dbReference type="GO" id="GO:0005886">
    <property type="term" value="C:plasma membrane"/>
    <property type="evidence" value="ECO:0007669"/>
    <property type="project" value="TreeGrafter"/>
</dbReference>
<organism evidence="2 3">
    <name type="scientific">Aurantiacibacter xanthus</name>
    <dbReference type="NCBI Taxonomy" id="1784712"/>
    <lineage>
        <taxon>Bacteria</taxon>
        <taxon>Pseudomonadati</taxon>
        <taxon>Pseudomonadota</taxon>
        <taxon>Alphaproteobacteria</taxon>
        <taxon>Sphingomonadales</taxon>
        <taxon>Erythrobacteraceae</taxon>
        <taxon>Aurantiacibacter</taxon>
    </lineage>
</organism>
<protein>
    <recommendedName>
        <fullName evidence="4">HdeD family acid-resistance protein</fullName>
    </recommendedName>
</protein>